<feature type="region of interest" description="Disordered" evidence="12">
    <location>
        <begin position="349"/>
        <end position="388"/>
    </location>
</feature>
<dbReference type="InterPro" id="IPR043502">
    <property type="entry name" value="DNA/RNA_pol_sf"/>
</dbReference>
<protein>
    <submittedName>
        <fullName evidence="18">Transposon Tf2-6 polyprotein</fullName>
    </submittedName>
</protein>
<keyword evidence="19" id="KW-1185">Reference proteome</keyword>
<dbReference type="PROSITE" id="PS50994">
    <property type="entry name" value="INTEGRASE"/>
    <property type="match status" value="1"/>
</dbReference>
<dbReference type="PROSITE" id="PS50158">
    <property type="entry name" value="ZF_CCHC"/>
    <property type="match status" value="1"/>
</dbReference>
<feature type="region of interest" description="Disordered" evidence="12">
    <location>
        <begin position="269"/>
        <end position="325"/>
    </location>
</feature>
<reference evidence="18 19" key="1">
    <citation type="submission" date="2012-08" db="EMBL/GenBank/DDBJ databases">
        <authorList>
            <person name="Gan P.H.P."/>
            <person name="Ikeda K."/>
            <person name="Irieda H."/>
            <person name="Narusaka M."/>
            <person name="O'Connell R.J."/>
            <person name="Narusaka Y."/>
            <person name="Takano Y."/>
            <person name="Kubo Y."/>
            <person name="Shirasu K."/>
        </authorList>
    </citation>
    <scope>NUCLEOTIDE SEQUENCE [LARGE SCALE GENOMIC DNA]</scope>
    <source>
        <strain evidence="18 19">Nara gc5</strain>
    </source>
</reference>
<evidence type="ECO:0000256" key="5">
    <source>
        <dbReference type="ARBA" id="ARBA00022722"/>
    </source>
</evidence>
<dbReference type="Gene3D" id="2.40.50.40">
    <property type="match status" value="1"/>
</dbReference>
<comment type="subunit">
    <text evidence="2">Component of the NuA4 histone acetyltransferase complex.</text>
</comment>
<dbReference type="GO" id="GO:0003723">
    <property type="term" value="F:RNA binding"/>
    <property type="evidence" value="ECO:0007669"/>
    <property type="project" value="UniProtKB-KW"/>
</dbReference>
<dbReference type="Gene3D" id="1.10.340.70">
    <property type="match status" value="1"/>
</dbReference>
<evidence type="ECO:0000313" key="18">
    <source>
        <dbReference type="EMBL" id="KAF4486273.1"/>
    </source>
</evidence>
<keyword evidence="6" id="KW-0255">Endonuclease</keyword>
<accession>A0A7J6J957</accession>
<feature type="compositionally biased region" description="Low complexity" evidence="12">
    <location>
        <begin position="309"/>
        <end position="318"/>
    </location>
</feature>
<evidence type="ECO:0000256" key="2">
    <source>
        <dbReference type="ARBA" id="ARBA00011353"/>
    </source>
</evidence>
<dbReference type="InParanoid" id="A0A7J6J957"/>
<dbReference type="GO" id="GO:0005739">
    <property type="term" value="C:mitochondrion"/>
    <property type="evidence" value="ECO:0007669"/>
    <property type="project" value="UniProtKB-SubCell"/>
</dbReference>
<keyword evidence="3" id="KW-0808">Transferase</keyword>
<dbReference type="GeneID" id="90979805"/>
<feature type="domain" description="Reverse transcriptase" evidence="15">
    <location>
        <begin position="643"/>
        <end position="823"/>
    </location>
</feature>
<dbReference type="GO" id="GO:0008270">
    <property type="term" value="F:zinc ion binding"/>
    <property type="evidence" value="ECO:0007669"/>
    <property type="project" value="UniProtKB-KW"/>
</dbReference>
<sequence length="1608" mass="182833">MDPPEGSTNDAMNAEIDRRINEAVNASVRPLQDQITQLLTALNGLMSPDRATPTLLASSVPTPSTADTTIQAPSDDTVMVAEGRRKPLPNPPKFTGRRKDYPAWSQQMRDKISLDARLMGSNAEIWYYINSRLDVDPQQVVATFYAAGGPGGEREPSEFMRYLDRTYKDPSATSRAAAMLRTIRQRDDQSLASFLPRYERILSEAGGASWADQAKITLLEGALSTRLQQALVTVDLPVDNYHGWLMRVQDVAARLERLPAITRRSSLYRPRAPEASKHRDDDGDVVMTGVSRARNKKGALEPQRRRRYSSSSESEGSEQPQKDSRRCYNCNQIGHIAIWCPKRKHFSPRKAKKVKKVKKDPKPEESSNDSATEELESSGAEESSGKDDITEWKQFKHRMSSKSAVITTRIHKGTQADALVDTGCNLYALVDHDLARSFSDSTGATKATGVVVFNLELCGYDEKIFAYTVRGLGDDLFLGKPWMERNRILYDAAAQRIRHRRGGVDLRLKGEEEPERVRQIRTARLLPGAPFATLYKRARQHTKGPTGYEVRAISLADIQKALAKKTEKADLKALLPPAILAEFHKLFQPDEAANLPPHRPGVDHKIPIKQDSNGNEAVLPWGPLYSMSREELLVLRKTLRDLLDKGFIRASSSEASAPVLFVRKPGGGIRFCVDYRALNELTRRDRYPLPLIRETLRTVSAAKWFTKLDVVAAFHKIRIAQGEEYKTAFRTRYGLFEWLVVPFGLTGAPATFQRYINSVLREYLDDFATAYMDDVLIYSNGSRQDHEAKVKLVLHKLAAAGLRLDPHKCAFSVKTVKYLGFIITAGVGISCDPEKLKAIKEWAAPRTVKGVRSFLGFANYYRIFIPAYSEIAGPLIALTKKGVLFCWGKEQELAFQELKRIFAAKPVLHQLDPERTTYVEADCSGFALGGVLSQEDEHGRRHAVAYHSQRLNGAQFNYPIHDKEMLAIISCLRQWRAELQSVSRFRILSDHKNLKYFMTKQKLTERQSRWAEELSQYNFEIQYRPGSEAVVPDALSRREQDMPTSPNDEREQSRILQLLPEAALLPARIQRIEAAPAMLVFTDNEELQQLWDQTQGQDEVYQQAYAAVKQQERSFPPSLKLKVQIAECEIDNGNRLLFRDRIWVPGSEDPDSDANTLRTYIVQSTHDSVLSGHPGRDNTLALVSRRFYWPGQSHQVRRFCRNCDGCGRSHIWRERRKGLLKPLPIPQRIRSDLAMDFITDLPLTDKGERYLWVIIDRLGKGVTLEPMESMEAEACAERFLNCHFRFHGIPASIVSDRGSNWTSRFWRQFCKLLKIEQRLSTAYHPQTDGGPERMNQEIQAYLRNYVTYSQKDWANNLPAAQLALCSRDNSAIGMSSFFLEHGYHPEPIRVQEADPEDREGPREDVARKLVTRLQDVMDMAQSTLASTQQRYEELANAKRQPTERLEVGDKVWLHMGHYRSPRPCKKLDWLHHKYTVTKVISPYVVELDVPTAIYPRFHVDNLKRAGNDPLPGQTLDDEQPPPIIDDEGEETWNVESIDAATWKRRGRGRRREVLVKWEGYAERTWEPVETLQGTEAMEAYERRYGSAMEHDGDPALAPRARRRRGAGG</sequence>
<dbReference type="GO" id="GO:0005634">
    <property type="term" value="C:nucleus"/>
    <property type="evidence" value="ECO:0007669"/>
    <property type="project" value="UniProtKB-ARBA"/>
</dbReference>
<dbReference type="Pfam" id="PF17917">
    <property type="entry name" value="RT_RNaseH"/>
    <property type="match status" value="1"/>
</dbReference>
<keyword evidence="8" id="KW-0694">RNA-binding</keyword>
<evidence type="ECO:0000256" key="10">
    <source>
        <dbReference type="ARBA" id="ARBA00023128"/>
    </source>
</evidence>
<keyword evidence="4" id="KW-0548">Nucleotidyltransferase</keyword>
<dbReference type="Gene3D" id="3.30.420.10">
    <property type="entry name" value="Ribonuclease H-like superfamily/Ribonuclease H"/>
    <property type="match status" value="1"/>
</dbReference>
<dbReference type="Gene3D" id="3.30.70.270">
    <property type="match status" value="2"/>
</dbReference>
<dbReference type="Pfam" id="PF00665">
    <property type="entry name" value="rve"/>
    <property type="match status" value="1"/>
</dbReference>
<feature type="compositionally biased region" description="Basic and acidic residues" evidence="12">
    <location>
        <begin position="271"/>
        <end position="281"/>
    </location>
</feature>
<dbReference type="FunCoup" id="A0A7J6J957">
    <property type="interactions" value="40"/>
</dbReference>
<evidence type="ECO:0000256" key="6">
    <source>
        <dbReference type="ARBA" id="ARBA00022759"/>
    </source>
</evidence>
<evidence type="ECO:0000313" key="19">
    <source>
        <dbReference type="Proteomes" id="UP000011096"/>
    </source>
</evidence>
<feature type="compositionally biased region" description="Basic residues" evidence="12">
    <location>
        <begin position="1599"/>
        <end position="1608"/>
    </location>
</feature>
<dbReference type="GO" id="GO:0004519">
    <property type="term" value="F:endonuclease activity"/>
    <property type="evidence" value="ECO:0007669"/>
    <property type="project" value="UniProtKB-KW"/>
</dbReference>
<comment type="subcellular location">
    <subcellularLocation>
        <location evidence="1">Mitochondrion</location>
    </subcellularLocation>
</comment>
<comment type="caution">
    <text evidence="18">The sequence shown here is derived from an EMBL/GenBank/DDBJ whole genome shotgun (WGS) entry which is preliminary data.</text>
</comment>
<dbReference type="InterPro" id="IPR001584">
    <property type="entry name" value="Integrase_cat-core"/>
</dbReference>
<dbReference type="PANTHER" id="PTHR37984:SF5">
    <property type="entry name" value="PROTEIN NYNRIN-LIKE"/>
    <property type="match status" value="1"/>
</dbReference>
<dbReference type="InterPro" id="IPR050951">
    <property type="entry name" value="Retrovirus_Pol_polyprotein"/>
</dbReference>
<evidence type="ECO:0000256" key="4">
    <source>
        <dbReference type="ARBA" id="ARBA00022695"/>
    </source>
</evidence>
<dbReference type="InterPro" id="IPR000477">
    <property type="entry name" value="RT_dom"/>
</dbReference>
<dbReference type="SMART" id="SM00343">
    <property type="entry name" value="ZnF_C2HC"/>
    <property type="match status" value="1"/>
</dbReference>
<keyword evidence="5" id="KW-0540">Nuclease</keyword>
<keyword evidence="11" id="KW-0862">Zinc</keyword>
<evidence type="ECO:0000256" key="8">
    <source>
        <dbReference type="ARBA" id="ARBA00022884"/>
    </source>
</evidence>
<dbReference type="CDD" id="cd01647">
    <property type="entry name" value="RT_LTR"/>
    <property type="match status" value="1"/>
</dbReference>
<dbReference type="PROSITE" id="PS50878">
    <property type="entry name" value="RT_POL"/>
    <property type="match status" value="1"/>
</dbReference>
<dbReference type="PANTHER" id="PTHR37984">
    <property type="entry name" value="PROTEIN CBG26694"/>
    <property type="match status" value="1"/>
</dbReference>
<evidence type="ECO:0000259" key="15">
    <source>
        <dbReference type="PROSITE" id="PS50878"/>
    </source>
</evidence>
<dbReference type="Pfam" id="PF17921">
    <property type="entry name" value="Integrase_H2C2"/>
    <property type="match status" value="1"/>
</dbReference>
<organism evidence="18 19">
    <name type="scientific">Colletotrichum fructicola (strain Nara gc5)</name>
    <name type="common">Anthracnose fungus</name>
    <name type="synonym">Colletotrichum gloeosporioides (strain Nara gc5)</name>
    <dbReference type="NCBI Taxonomy" id="1213859"/>
    <lineage>
        <taxon>Eukaryota</taxon>
        <taxon>Fungi</taxon>
        <taxon>Dikarya</taxon>
        <taxon>Ascomycota</taxon>
        <taxon>Pezizomycotina</taxon>
        <taxon>Sordariomycetes</taxon>
        <taxon>Hypocreomycetidae</taxon>
        <taxon>Glomerellales</taxon>
        <taxon>Glomerellaceae</taxon>
        <taxon>Colletotrichum</taxon>
        <taxon>Colletotrichum gloeosporioides species complex</taxon>
    </lineage>
</organism>
<dbReference type="InterPro" id="IPR001878">
    <property type="entry name" value="Znf_CCHC"/>
</dbReference>
<dbReference type="Pfam" id="PF00078">
    <property type="entry name" value="RVT_1"/>
    <property type="match status" value="1"/>
</dbReference>
<dbReference type="InterPro" id="IPR041588">
    <property type="entry name" value="Integrase_H2C2"/>
</dbReference>
<dbReference type="RefSeq" id="XP_066008905.1">
    <property type="nucleotide sequence ID" value="XM_066151516.1"/>
</dbReference>
<keyword evidence="9" id="KW-0695">RNA-directed DNA polymerase</keyword>
<feature type="compositionally biased region" description="Acidic residues" evidence="12">
    <location>
        <begin position="1515"/>
        <end position="1527"/>
    </location>
</feature>
<evidence type="ECO:0000259" key="16">
    <source>
        <dbReference type="PROSITE" id="PS50994"/>
    </source>
</evidence>
<gene>
    <name evidence="17" type="ORF">CGGC5_v005795</name>
    <name evidence="18" type="ORF">CGGC5_v005833</name>
</gene>
<evidence type="ECO:0000259" key="13">
    <source>
        <dbReference type="PROSITE" id="PS50013"/>
    </source>
</evidence>
<keyword evidence="7" id="KW-0378">Hydrolase</keyword>
<reference evidence="18 19" key="2">
    <citation type="submission" date="2020-04" db="EMBL/GenBank/DDBJ databases">
        <title>Genome sequencing and assembly of multiple isolates from the Colletotrichum gloeosporioides species complex.</title>
        <authorList>
            <person name="Gan P."/>
            <person name="Shirasu K."/>
        </authorList>
    </citation>
    <scope>NUCLEOTIDE SEQUENCE [LARGE SCALE GENOMIC DNA]</scope>
    <source>
        <strain evidence="18 19">Nara gc5</strain>
    </source>
</reference>
<dbReference type="InterPro" id="IPR041373">
    <property type="entry name" value="RT_RNaseH"/>
</dbReference>
<dbReference type="GO" id="GO:0015074">
    <property type="term" value="P:DNA integration"/>
    <property type="evidence" value="ECO:0007669"/>
    <property type="project" value="InterPro"/>
</dbReference>
<dbReference type="OrthoDB" id="3341476at2759"/>
<dbReference type="SUPFAM" id="SSF56672">
    <property type="entry name" value="DNA/RNA polymerases"/>
    <property type="match status" value="1"/>
</dbReference>
<feature type="domain" description="Integrase catalytic" evidence="16">
    <location>
        <begin position="1220"/>
        <end position="1393"/>
    </location>
</feature>
<dbReference type="PROSITE" id="PS50013">
    <property type="entry name" value="CHROMO_2"/>
    <property type="match status" value="1"/>
</dbReference>
<dbReference type="SUPFAM" id="SSF53098">
    <property type="entry name" value="Ribonuclease H-like"/>
    <property type="match status" value="1"/>
</dbReference>
<keyword evidence="11" id="KW-0479">Metal-binding</keyword>
<evidence type="ECO:0000259" key="14">
    <source>
        <dbReference type="PROSITE" id="PS50158"/>
    </source>
</evidence>
<feature type="domain" description="Chromo" evidence="13">
    <location>
        <begin position="1532"/>
        <end position="1592"/>
    </location>
</feature>
<feature type="region of interest" description="Disordered" evidence="12">
    <location>
        <begin position="1507"/>
        <end position="1527"/>
    </location>
</feature>
<dbReference type="EMBL" id="ANPB02000003">
    <property type="protein sequence ID" value="KAF4485811.1"/>
    <property type="molecule type" value="Genomic_DNA"/>
</dbReference>
<evidence type="ECO:0000256" key="7">
    <source>
        <dbReference type="ARBA" id="ARBA00022801"/>
    </source>
</evidence>
<dbReference type="InterPro" id="IPR012337">
    <property type="entry name" value="RNaseH-like_sf"/>
</dbReference>
<dbReference type="InterPro" id="IPR036875">
    <property type="entry name" value="Znf_CCHC_sf"/>
</dbReference>
<evidence type="ECO:0000256" key="1">
    <source>
        <dbReference type="ARBA" id="ARBA00004173"/>
    </source>
</evidence>
<feature type="compositionally biased region" description="Basic residues" evidence="12">
    <location>
        <begin position="349"/>
        <end position="359"/>
    </location>
</feature>
<feature type="region of interest" description="Disordered" evidence="12">
    <location>
        <begin position="1585"/>
        <end position="1608"/>
    </location>
</feature>
<dbReference type="InterPro" id="IPR000953">
    <property type="entry name" value="Chromo/chromo_shadow_dom"/>
</dbReference>
<dbReference type="InterPro" id="IPR043128">
    <property type="entry name" value="Rev_trsase/Diguanyl_cyclase"/>
</dbReference>
<proteinExistence type="predicted"/>
<dbReference type="EMBL" id="ANPB02000003">
    <property type="protein sequence ID" value="KAF4486273.1"/>
    <property type="molecule type" value="Genomic_DNA"/>
</dbReference>
<dbReference type="SMART" id="SM00298">
    <property type="entry name" value="CHROMO"/>
    <property type="match status" value="1"/>
</dbReference>
<evidence type="ECO:0000256" key="11">
    <source>
        <dbReference type="PROSITE-ProRule" id="PRU00047"/>
    </source>
</evidence>
<keyword evidence="11" id="KW-0863">Zinc-finger</keyword>
<dbReference type="Proteomes" id="UP000011096">
    <property type="component" value="Unassembled WGS sequence"/>
</dbReference>
<dbReference type="GO" id="GO:0016787">
    <property type="term" value="F:hydrolase activity"/>
    <property type="evidence" value="ECO:0007669"/>
    <property type="project" value="UniProtKB-KW"/>
</dbReference>
<feature type="domain" description="CCHC-type" evidence="14">
    <location>
        <begin position="325"/>
        <end position="342"/>
    </location>
</feature>
<evidence type="ECO:0000313" key="17">
    <source>
        <dbReference type="EMBL" id="KAF4485811.1"/>
    </source>
</evidence>
<dbReference type="InterPro" id="IPR036397">
    <property type="entry name" value="RNaseH_sf"/>
</dbReference>
<dbReference type="InterPro" id="IPR016197">
    <property type="entry name" value="Chromo-like_dom_sf"/>
</dbReference>
<dbReference type="Gene3D" id="4.10.60.10">
    <property type="entry name" value="Zinc finger, CCHC-type"/>
    <property type="match status" value="1"/>
</dbReference>
<dbReference type="GO" id="GO:0006338">
    <property type="term" value="P:chromatin remodeling"/>
    <property type="evidence" value="ECO:0007669"/>
    <property type="project" value="UniProtKB-ARBA"/>
</dbReference>
<name>A0A7J6J957_COLFN</name>
<keyword evidence="10" id="KW-0496">Mitochondrion</keyword>
<dbReference type="CDD" id="cd09274">
    <property type="entry name" value="RNase_HI_RT_Ty3"/>
    <property type="match status" value="1"/>
</dbReference>
<dbReference type="SUPFAM" id="SSF54160">
    <property type="entry name" value="Chromo domain-like"/>
    <property type="match status" value="1"/>
</dbReference>
<evidence type="ECO:0000256" key="3">
    <source>
        <dbReference type="ARBA" id="ARBA00022679"/>
    </source>
</evidence>
<dbReference type="SUPFAM" id="SSF57756">
    <property type="entry name" value="Retrovirus zinc finger-like domains"/>
    <property type="match status" value="1"/>
</dbReference>
<evidence type="ECO:0000256" key="9">
    <source>
        <dbReference type="ARBA" id="ARBA00022918"/>
    </source>
</evidence>
<dbReference type="FunFam" id="3.30.70.270:FF:000020">
    <property type="entry name" value="Transposon Tf2-6 polyprotein-like Protein"/>
    <property type="match status" value="1"/>
</dbReference>
<dbReference type="Gene3D" id="3.10.10.10">
    <property type="entry name" value="HIV Type 1 Reverse Transcriptase, subunit A, domain 1"/>
    <property type="match status" value="1"/>
</dbReference>
<dbReference type="GO" id="GO:0003964">
    <property type="term" value="F:RNA-directed DNA polymerase activity"/>
    <property type="evidence" value="ECO:0007669"/>
    <property type="project" value="UniProtKB-KW"/>
</dbReference>
<evidence type="ECO:0000256" key="12">
    <source>
        <dbReference type="SAM" id="MobiDB-lite"/>
    </source>
</evidence>